<dbReference type="EMBL" id="BTSY01000007">
    <property type="protein sequence ID" value="GMT35418.1"/>
    <property type="molecule type" value="Genomic_DNA"/>
</dbReference>
<comment type="caution">
    <text evidence="1">The sequence shown here is derived from an EMBL/GenBank/DDBJ whole genome shotgun (WGS) entry which is preliminary data.</text>
</comment>
<name>A0AAV5WVV9_9BILA</name>
<reference evidence="1" key="1">
    <citation type="submission" date="2023-10" db="EMBL/GenBank/DDBJ databases">
        <title>Genome assembly of Pristionchus species.</title>
        <authorList>
            <person name="Yoshida K."/>
            <person name="Sommer R.J."/>
        </authorList>
    </citation>
    <scope>NUCLEOTIDE SEQUENCE</scope>
    <source>
        <strain evidence="1">RS5133</strain>
    </source>
</reference>
<proteinExistence type="predicted"/>
<dbReference type="AlphaFoldDB" id="A0AAV5WVV9"/>
<dbReference type="Proteomes" id="UP001432322">
    <property type="component" value="Unassembled WGS sequence"/>
</dbReference>
<keyword evidence="2" id="KW-1185">Reference proteome</keyword>
<evidence type="ECO:0000313" key="2">
    <source>
        <dbReference type="Proteomes" id="UP001432322"/>
    </source>
</evidence>
<evidence type="ECO:0000313" key="1">
    <source>
        <dbReference type="EMBL" id="GMT35418.1"/>
    </source>
</evidence>
<gene>
    <name evidence="1" type="ORF">PFISCL1PPCAC_26715</name>
</gene>
<organism evidence="1 2">
    <name type="scientific">Pristionchus fissidentatus</name>
    <dbReference type="NCBI Taxonomy" id="1538716"/>
    <lineage>
        <taxon>Eukaryota</taxon>
        <taxon>Metazoa</taxon>
        <taxon>Ecdysozoa</taxon>
        <taxon>Nematoda</taxon>
        <taxon>Chromadorea</taxon>
        <taxon>Rhabditida</taxon>
        <taxon>Rhabditina</taxon>
        <taxon>Diplogasteromorpha</taxon>
        <taxon>Diplogasteroidea</taxon>
        <taxon>Neodiplogasteridae</taxon>
        <taxon>Pristionchus</taxon>
    </lineage>
</organism>
<protein>
    <submittedName>
        <fullName evidence="1">Uncharacterized protein</fullName>
    </submittedName>
</protein>
<accession>A0AAV5WVV9</accession>
<feature type="non-terminal residue" evidence="1">
    <location>
        <position position="1"/>
    </location>
</feature>
<sequence>IRSNLHYKDEIHTTNHHSQFPSFRNASTLSVSSNMFRKTTSTDREIRGQVDVKDLRTKEWIEAVGEAKSG</sequence>